<gene>
    <name evidence="1" type="ORF">T4E_6689</name>
</gene>
<dbReference type="EMBL" id="JYDU01000346">
    <property type="protein sequence ID" value="KRX86688.1"/>
    <property type="molecule type" value="Genomic_DNA"/>
</dbReference>
<reference evidence="1 2" key="1">
    <citation type="submission" date="2015-01" db="EMBL/GenBank/DDBJ databases">
        <title>Evolution of Trichinella species and genotypes.</title>
        <authorList>
            <person name="Korhonen P.K."/>
            <person name="Edoardo P."/>
            <person name="Giuseppe L.R."/>
            <person name="Gasser R.B."/>
        </authorList>
    </citation>
    <scope>NUCLEOTIDE SEQUENCE [LARGE SCALE GENOMIC DNA]</scope>
    <source>
        <strain evidence="1">ISS141</strain>
    </source>
</reference>
<protein>
    <submittedName>
        <fullName evidence="1">Uncharacterized protein</fullName>
    </submittedName>
</protein>
<dbReference type="AlphaFoldDB" id="A0A0V0XFA3"/>
<dbReference type="Proteomes" id="UP000054815">
    <property type="component" value="Unassembled WGS sequence"/>
</dbReference>
<sequence>MPAFQVVIGPNICIMYIPKRQPIIGHPLLPKLPVVPACFKQGNTRINMQYRKESGGQQHFNFSSCFFILTISRSQSQLADFPMYRLEEVQITALYPRILKVALNRRYQGCLKITDDGIWIKVDLQSCCSAY</sequence>
<name>A0A0V0XFA3_TRIPS</name>
<evidence type="ECO:0000313" key="2">
    <source>
        <dbReference type="Proteomes" id="UP000054815"/>
    </source>
</evidence>
<proteinExistence type="predicted"/>
<accession>A0A0V0XFA3</accession>
<organism evidence="1 2">
    <name type="scientific">Trichinella pseudospiralis</name>
    <name type="common">Parasitic roundworm</name>
    <dbReference type="NCBI Taxonomy" id="6337"/>
    <lineage>
        <taxon>Eukaryota</taxon>
        <taxon>Metazoa</taxon>
        <taxon>Ecdysozoa</taxon>
        <taxon>Nematoda</taxon>
        <taxon>Enoplea</taxon>
        <taxon>Dorylaimia</taxon>
        <taxon>Trichinellida</taxon>
        <taxon>Trichinellidae</taxon>
        <taxon>Trichinella</taxon>
    </lineage>
</organism>
<evidence type="ECO:0000313" key="1">
    <source>
        <dbReference type="EMBL" id="KRX86688.1"/>
    </source>
</evidence>
<comment type="caution">
    <text evidence="1">The sequence shown here is derived from an EMBL/GenBank/DDBJ whole genome shotgun (WGS) entry which is preliminary data.</text>
</comment>